<dbReference type="EMBL" id="JAEDAO010000001">
    <property type="protein sequence ID" value="MBK0394615.1"/>
    <property type="molecule type" value="Genomic_DNA"/>
</dbReference>
<keyword evidence="1" id="KW-0732">Signal</keyword>
<dbReference type="AlphaFoldDB" id="A0A934USU0"/>
<dbReference type="RefSeq" id="WP_200789695.1">
    <property type="nucleotide sequence ID" value="NZ_JAEDAO010000001.1"/>
</dbReference>
<evidence type="ECO:0000313" key="2">
    <source>
        <dbReference type="EMBL" id="MBK0394615.1"/>
    </source>
</evidence>
<evidence type="ECO:0000256" key="1">
    <source>
        <dbReference type="SAM" id="SignalP"/>
    </source>
</evidence>
<comment type="caution">
    <text evidence="2">The sequence shown here is derived from an EMBL/GenBank/DDBJ whole genome shotgun (WGS) entry which is preliminary data.</text>
</comment>
<sequence>MSRPTLARLACALAFAAASAHAQAPAAAGVQRVRDAIVFEGRIDGPSAARFRDLLAEGGVRRLVITSRGGLVKPALDMADAVREHGLDVEVPRTCLSSCANYVFPAARRKLLGHPRAVGWHGNMAHVLYLHRTGQQTWSEALVQDARQLAREEAALFRRLGVDGFVCWFGKIAPYDVDEFYALSPGDMARFGIGDVTVGTGEPGPDGPTLLTVDWSRLEADRRAASPDTP</sequence>
<feature type="signal peptide" evidence="1">
    <location>
        <begin position="1"/>
        <end position="22"/>
    </location>
</feature>
<organism evidence="2 3">
    <name type="scientific">Ramlibacter algicola</name>
    <dbReference type="NCBI Taxonomy" id="2795217"/>
    <lineage>
        <taxon>Bacteria</taxon>
        <taxon>Pseudomonadati</taxon>
        <taxon>Pseudomonadota</taxon>
        <taxon>Betaproteobacteria</taxon>
        <taxon>Burkholderiales</taxon>
        <taxon>Comamonadaceae</taxon>
        <taxon>Ramlibacter</taxon>
    </lineage>
</organism>
<accession>A0A934USU0</accession>
<name>A0A934USU0_9BURK</name>
<evidence type="ECO:0000313" key="3">
    <source>
        <dbReference type="Proteomes" id="UP000617041"/>
    </source>
</evidence>
<protein>
    <submittedName>
        <fullName evidence="2">Uncharacterized protein</fullName>
    </submittedName>
</protein>
<feature type="chain" id="PRO_5037933138" evidence="1">
    <location>
        <begin position="23"/>
        <end position="230"/>
    </location>
</feature>
<proteinExistence type="predicted"/>
<gene>
    <name evidence="2" type="ORF">I8E28_18565</name>
</gene>
<keyword evidence="3" id="KW-1185">Reference proteome</keyword>
<dbReference type="Proteomes" id="UP000617041">
    <property type="component" value="Unassembled WGS sequence"/>
</dbReference>
<reference evidence="2" key="1">
    <citation type="submission" date="2020-12" db="EMBL/GenBank/DDBJ databases">
        <title>Ramlibacter sp. nov., isolated from a freshwater alga, Cryptomonas.</title>
        <authorList>
            <person name="Kim H.M."/>
            <person name="Jeon C.O."/>
        </authorList>
    </citation>
    <scope>NUCLEOTIDE SEQUENCE</scope>
    <source>
        <strain evidence="2">CrO1</strain>
    </source>
</reference>